<comment type="caution">
    <text evidence="1">The sequence shown here is derived from an EMBL/GenBank/DDBJ whole genome shotgun (WGS) entry which is preliminary data.</text>
</comment>
<keyword evidence="2" id="KW-1185">Reference proteome</keyword>
<gene>
    <name evidence="1" type="ORF">DL897_01375</name>
</gene>
<protein>
    <submittedName>
        <fullName evidence="1">Uncharacterized protein</fullName>
    </submittedName>
</protein>
<sequence>MGVYFNINPPKYCCHCGWSVNPRRKDFKRHRSMTCYQCGCGFVHIQRNQIEKSVLREFNLFHPEEIE</sequence>
<accession>A0A364K948</accession>
<organism evidence="1 2">
    <name type="scientific">Thermoflavimicrobium daqui</name>
    <dbReference type="NCBI Taxonomy" id="2137476"/>
    <lineage>
        <taxon>Bacteria</taxon>
        <taxon>Bacillati</taxon>
        <taxon>Bacillota</taxon>
        <taxon>Bacilli</taxon>
        <taxon>Bacillales</taxon>
        <taxon>Thermoactinomycetaceae</taxon>
        <taxon>Thermoflavimicrobium</taxon>
    </lineage>
</organism>
<dbReference type="Proteomes" id="UP000251213">
    <property type="component" value="Unassembled WGS sequence"/>
</dbReference>
<dbReference type="EMBL" id="QJKK01000001">
    <property type="protein sequence ID" value="RAL26730.1"/>
    <property type="molecule type" value="Genomic_DNA"/>
</dbReference>
<name>A0A364K948_9BACL</name>
<evidence type="ECO:0000313" key="1">
    <source>
        <dbReference type="EMBL" id="RAL26730.1"/>
    </source>
</evidence>
<reference evidence="1 2" key="1">
    <citation type="submission" date="2018-06" db="EMBL/GenBank/DDBJ databases">
        <title>Thermoflavimicrobium daqus sp. nov., a thermophilic microbe isolated from Moutai-flavour Daqu.</title>
        <authorList>
            <person name="Wang X."/>
            <person name="Zhou H."/>
        </authorList>
    </citation>
    <scope>NUCLEOTIDE SEQUENCE [LARGE SCALE GENOMIC DNA]</scope>
    <source>
        <strain evidence="1 2">FBKL4.011</strain>
    </source>
</reference>
<reference evidence="1 2" key="2">
    <citation type="submission" date="2018-06" db="EMBL/GenBank/DDBJ databases">
        <authorList>
            <person name="Zhirakovskaya E."/>
        </authorList>
    </citation>
    <scope>NUCLEOTIDE SEQUENCE [LARGE SCALE GENOMIC DNA]</scope>
    <source>
        <strain evidence="1 2">FBKL4.011</strain>
    </source>
</reference>
<dbReference type="RefSeq" id="WP_113657335.1">
    <property type="nucleotide sequence ID" value="NZ_KZ845663.1"/>
</dbReference>
<evidence type="ECO:0000313" key="2">
    <source>
        <dbReference type="Proteomes" id="UP000251213"/>
    </source>
</evidence>
<proteinExistence type="predicted"/>
<dbReference type="AlphaFoldDB" id="A0A364K948"/>